<dbReference type="InterPro" id="IPR053888">
    <property type="entry name" value="MRM3-like_sub_bind"/>
</dbReference>
<dbReference type="InterPro" id="IPR013123">
    <property type="entry name" value="SpoU_subst-bd"/>
</dbReference>
<dbReference type="GO" id="GO:0006396">
    <property type="term" value="P:RNA processing"/>
    <property type="evidence" value="ECO:0007669"/>
    <property type="project" value="InterPro"/>
</dbReference>
<dbReference type="CDD" id="cd18106">
    <property type="entry name" value="SpoU-like_RNMTL1"/>
    <property type="match status" value="1"/>
</dbReference>
<protein>
    <recommendedName>
        <fullName evidence="4">RNA 2-O ribose methyltransferase substrate binding domain-containing protein</fullName>
    </recommendedName>
</protein>
<dbReference type="InParanoid" id="A0A7R8V7U2"/>
<dbReference type="Pfam" id="PF00588">
    <property type="entry name" value="SpoU_methylase"/>
    <property type="match status" value="1"/>
</dbReference>
<name>A0A7R8V7U2_HERIL</name>
<evidence type="ECO:0000256" key="1">
    <source>
        <dbReference type="ARBA" id="ARBA00007228"/>
    </source>
</evidence>
<dbReference type="OrthoDB" id="270651at2759"/>
<dbReference type="InterPro" id="IPR001537">
    <property type="entry name" value="SpoU_MeTrfase"/>
</dbReference>
<dbReference type="InterPro" id="IPR051259">
    <property type="entry name" value="rRNA_Methyltransferase"/>
</dbReference>
<dbReference type="SUPFAM" id="SSF55315">
    <property type="entry name" value="L30e-like"/>
    <property type="match status" value="1"/>
</dbReference>
<feature type="domain" description="RNA 2-O ribose methyltransferase substrate binding" evidence="4">
    <location>
        <begin position="148"/>
        <end position="221"/>
    </location>
</feature>
<dbReference type="InterPro" id="IPR029028">
    <property type="entry name" value="Alpha/beta_knot_MTases"/>
</dbReference>
<dbReference type="GO" id="GO:0032259">
    <property type="term" value="P:methylation"/>
    <property type="evidence" value="ECO:0007669"/>
    <property type="project" value="UniProtKB-KW"/>
</dbReference>
<dbReference type="SUPFAM" id="SSF75217">
    <property type="entry name" value="alpha/beta knot"/>
    <property type="match status" value="1"/>
</dbReference>
<evidence type="ECO:0000259" key="4">
    <source>
        <dbReference type="SMART" id="SM00967"/>
    </source>
</evidence>
<dbReference type="Pfam" id="PF22435">
    <property type="entry name" value="MRM3-like_sub_bind"/>
    <property type="match status" value="1"/>
</dbReference>
<dbReference type="InterPro" id="IPR029064">
    <property type="entry name" value="Ribosomal_eL30-like_sf"/>
</dbReference>
<dbReference type="FunCoup" id="A0A7R8V7U2">
    <property type="interactions" value="38"/>
</dbReference>
<dbReference type="OMA" id="AHNLLII"/>
<dbReference type="GO" id="GO:0003723">
    <property type="term" value="F:RNA binding"/>
    <property type="evidence" value="ECO:0007669"/>
    <property type="project" value="InterPro"/>
</dbReference>
<dbReference type="GO" id="GO:0005737">
    <property type="term" value="C:cytoplasm"/>
    <property type="evidence" value="ECO:0007669"/>
    <property type="project" value="UniProtKB-ARBA"/>
</dbReference>
<dbReference type="EMBL" id="LR899014">
    <property type="protein sequence ID" value="CAD7093705.1"/>
    <property type="molecule type" value="Genomic_DNA"/>
</dbReference>
<evidence type="ECO:0000256" key="2">
    <source>
        <dbReference type="ARBA" id="ARBA00022603"/>
    </source>
</evidence>
<keyword evidence="3" id="KW-0808">Transferase</keyword>
<organism evidence="5 6">
    <name type="scientific">Hermetia illucens</name>
    <name type="common">Black soldier fly</name>
    <dbReference type="NCBI Taxonomy" id="343691"/>
    <lineage>
        <taxon>Eukaryota</taxon>
        <taxon>Metazoa</taxon>
        <taxon>Ecdysozoa</taxon>
        <taxon>Arthropoda</taxon>
        <taxon>Hexapoda</taxon>
        <taxon>Insecta</taxon>
        <taxon>Pterygota</taxon>
        <taxon>Neoptera</taxon>
        <taxon>Endopterygota</taxon>
        <taxon>Diptera</taxon>
        <taxon>Brachycera</taxon>
        <taxon>Stratiomyomorpha</taxon>
        <taxon>Stratiomyidae</taxon>
        <taxon>Hermetiinae</taxon>
        <taxon>Hermetia</taxon>
    </lineage>
</organism>
<dbReference type="PANTHER" id="PTHR43191">
    <property type="entry name" value="RRNA METHYLTRANSFERASE 3"/>
    <property type="match status" value="1"/>
</dbReference>
<dbReference type="GO" id="GO:0008173">
    <property type="term" value="F:RNA methyltransferase activity"/>
    <property type="evidence" value="ECO:0007669"/>
    <property type="project" value="InterPro"/>
</dbReference>
<dbReference type="Gene3D" id="3.30.1330.30">
    <property type="match status" value="1"/>
</dbReference>
<gene>
    <name evidence="5" type="ORF">HERILL_LOCUS15973</name>
</gene>
<sequence length="424" mass="47113">MLSGPARFVLSRSAACAGRNISVCPVQFLPRGSRKPINEANQPKSELETIAQIESDLFDASSHKSVVTSSPDLTPRKMNEYWRVEVNPFTKSKRKDEKAKQSCVPSVMKVDPDLGLSYQKLSLNDPVLSKLMLTAKSRKARDKKGQIVVEGRRLILEAISAGAVLETVLFANKACLLEIKEQLRCYEGVKVFRVPQQDLRSWSTLVTCPGVIAIFRKPSQKDIEKAAAARETFPITVICDNIREPNNLGSIIRSCAALPVREMLITKGSCDPWDTKALRGGCGAQFHVALYDDLTWEQIDTRLLGPQGNSTEYVPPLVYLAESNTANCEKFDVEVVSYDEMHIDEKIRKCVLVIGGETHGISEDAYRLLKTCNKSTSGGCVHIPMAKNVESLNTASAVTLLLYEMRRNWLKLVTQRKQVKGVLN</sequence>
<accession>A0A7R8V7U2</accession>
<dbReference type="SMART" id="SM00967">
    <property type="entry name" value="SpoU_sub_bind"/>
    <property type="match status" value="1"/>
</dbReference>
<evidence type="ECO:0000256" key="3">
    <source>
        <dbReference type="ARBA" id="ARBA00022679"/>
    </source>
</evidence>
<dbReference type="AlphaFoldDB" id="A0A7R8V7U2"/>
<reference evidence="5 6" key="1">
    <citation type="submission" date="2020-11" db="EMBL/GenBank/DDBJ databases">
        <authorList>
            <person name="Wallbank WR R."/>
            <person name="Pardo Diaz C."/>
            <person name="Kozak K."/>
            <person name="Martin S."/>
            <person name="Jiggins C."/>
            <person name="Moest M."/>
            <person name="Warren A I."/>
            <person name="Generalovic N T."/>
            <person name="Byers J.R.P. K."/>
            <person name="Montejo-Kovacevich G."/>
            <person name="Yen C E."/>
        </authorList>
    </citation>
    <scope>NUCLEOTIDE SEQUENCE [LARGE SCALE GENOMIC DNA]</scope>
</reference>
<dbReference type="Gene3D" id="3.40.1280.10">
    <property type="match status" value="1"/>
</dbReference>
<dbReference type="Proteomes" id="UP000594454">
    <property type="component" value="Chromosome 6"/>
</dbReference>
<keyword evidence="6" id="KW-1185">Reference proteome</keyword>
<proteinExistence type="inferred from homology"/>
<keyword evidence="2" id="KW-0489">Methyltransferase</keyword>
<comment type="similarity">
    <text evidence="1">Belongs to the class IV-like SAM-binding methyltransferase superfamily. RNA methyltransferase TrmH family.</text>
</comment>
<evidence type="ECO:0000313" key="6">
    <source>
        <dbReference type="Proteomes" id="UP000594454"/>
    </source>
</evidence>
<dbReference type="InterPro" id="IPR029026">
    <property type="entry name" value="tRNA_m1G_MTases_N"/>
</dbReference>
<dbReference type="PANTHER" id="PTHR43191:SF2">
    <property type="entry name" value="RRNA METHYLTRANSFERASE 3, MITOCHONDRIAL"/>
    <property type="match status" value="1"/>
</dbReference>
<evidence type="ECO:0000313" key="5">
    <source>
        <dbReference type="EMBL" id="CAD7093705.1"/>
    </source>
</evidence>